<evidence type="ECO:0000256" key="1">
    <source>
        <dbReference type="SAM" id="Phobius"/>
    </source>
</evidence>
<dbReference type="EMBL" id="QVNQ01000006">
    <property type="protein sequence ID" value="RFS83629.1"/>
    <property type="molecule type" value="Genomic_DNA"/>
</dbReference>
<name>A0A372GEV2_9ACTN</name>
<gene>
    <name evidence="3" type="ORF">D0T12_21660</name>
</gene>
<dbReference type="RefSeq" id="WP_117401461.1">
    <property type="nucleotide sequence ID" value="NZ_QVNQ01000006.1"/>
</dbReference>
<evidence type="ECO:0000313" key="3">
    <source>
        <dbReference type="EMBL" id="RFS83629.1"/>
    </source>
</evidence>
<accession>A0A372GEV2</accession>
<feature type="transmembrane region" description="Helical" evidence="1">
    <location>
        <begin position="79"/>
        <end position="101"/>
    </location>
</feature>
<reference evidence="3 4" key="1">
    <citation type="submission" date="2018-08" db="EMBL/GenBank/DDBJ databases">
        <title>Actinomadura spongicola sp. nov., isolated from marine sponge Leucetta chagosensis.</title>
        <authorList>
            <person name="Li L."/>
            <person name="Lin H.W."/>
        </authorList>
    </citation>
    <scope>NUCLEOTIDE SEQUENCE [LARGE SCALE GENOMIC DNA]</scope>
    <source>
        <strain evidence="3 4">LHW52907</strain>
    </source>
</reference>
<dbReference type="OrthoDB" id="1956494at2"/>
<proteinExistence type="predicted"/>
<dbReference type="Pfam" id="PF06889">
    <property type="entry name" value="DUF1266"/>
    <property type="match status" value="1"/>
</dbReference>
<evidence type="ECO:0000313" key="4">
    <source>
        <dbReference type="Proteomes" id="UP000262882"/>
    </source>
</evidence>
<sequence>MGNAGQLDALERAVEGTLAEGSFEFDGEEAVLRIEGSLILTTSWFLSCGVTGVGLLLGGAVLSLAGLQDAARWALAPGALMLGLVLGFVVLLRFTPLSALWSDLELRFAEQVMVHRRTRISFGDLRPEHLVWKNGRFFRRLYVRHPSLRKQLAGFFGSEERQAEEFRRRLWELISAPDLPGVLAHAAPDADHLTPVQRWIVAAGAPYGAINGFRLDRLGVAPDAEAAAADRRTAQELLHDPWGAYDLEQLLGAVNWLVQDGHRADFTQDADLAARSPAAQEEYGTLLREVDDLIARDRLEPPFVERLIELVRVRYGDEGGSYARLVPRLLRDEPGADASEEGAELALFLHQLFNDRNHASEELHRLKALADPVLRANVGRFLIWDYGRALMLYRWGHMVGWLTEEYCWERMLPLALDIQRRYSSWQDMGTCYLQGRLLWSGGGGNAQAEYERLIDDLNTDARSPWNLVPWNLDLTRDWP</sequence>
<keyword evidence="1" id="KW-0812">Transmembrane</keyword>
<keyword evidence="1" id="KW-1133">Transmembrane helix</keyword>
<comment type="caution">
    <text evidence="3">The sequence shown here is derived from an EMBL/GenBank/DDBJ whole genome shotgun (WGS) entry which is preliminary data.</text>
</comment>
<keyword evidence="1" id="KW-0472">Membrane</keyword>
<dbReference type="AlphaFoldDB" id="A0A372GEV2"/>
<evidence type="ECO:0000259" key="2">
    <source>
        <dbReference type="Pfam" id="PF06889"/>
    </source>
</evidence>
<keyword evidence="4" id="KW-1185">Reference proteome</keyword>
<protein>
    <submittedName>
        <fullName evidence="3">DUF1266 domain-containing protein</fullName>
    </submittedName>
</protein>
<feature type="transmembrane region" description="Helical" evidence="1">
    <location>
        <begin position="44"/>
        <end position="67"/>
    </location>
</feature>
<feature type="domain" description="DUF1266" evidence="2">
    <location>
        <begin position="238"/>
        <end position="470"/>
    </location>
</feature>
<dbReference type="InterPro" id="IPR009677">
    <property type="entry name" value="DUF1266"/>
</dbReference>
<dbReference type="Proteomes" id="UP000262882">
    <property type="component" value="Unassembled WGS sequence"/>
</dbReference>
<organism evidence="3 4">
    <name type="scientific">Actinomadura spongiicola</name>
    <dbReference type="NCBI Taxonomy" id="2303421"/>
    <lineage>
        <taxon>Bacteria</taxon>
        <taxon>Bacillati</taxon>
        <taxon>Actinomycetota</taxon>
        <taxon>Actinomycetes</taxon>
        <taxon>Streptosporangiales</taxon>
        <taxon>Thermomonosporaceae</taxon>
        <taxon>Actinomadura</taxon>
    </lineage>
</organism>